<accession>A0A6P5H0N7</accession>
<dbReference type="Pfam" id="PF19086">
    <property type="entry name" value="Terpene_syn_C_2"/>
    <property type="match status" value="1"/>
</dbReference>
<reference evidence="5" key="2">
    <citation type="submission" date="2025-08" db="UniProtKB">
        <authorList>
            <consortium name="RefSeq"/>
        </authorList>
    </citation>
    <scope>IDENTIFICATION</scope>
    <source>
        <tissue evidence="5">Leaf</tissue>
    </source>
</reference>
<evidence type="ECO:0000256" key="3">
    <source>
        <dbReference type="ARBA" id="ARBA00022842"/>
    </source>
</evidence>
<dbReference type="SUPFAM" id="SSF48576">
    <property type="entry name" value="Terpenoid synthases"/>
    <property type="match status" value="1"/>
</dbReference>
<protein>
    <submittedName>
        <fullName evidence="5">Bifunctional levopimaradiene synthase, chloroplastic-like</fullName>
    </submittedName>
</protein>
<dbReference type="GO" id="GO:0016102">
    <property type="term" value="P:diterpenoid biosynthetic process"/>
    <property type="evidence" value="ECO:0007669"/>
    <property type="project" value="TreeGrafter"/>
</dbReference>
<dbReference type="InterPro" id="IPR050148">
    <property type="entry name" value="Terpene_synthase-like"/>
</dbReference>
<dbReference type="Gene3D" id="1.10.600.10">
    <property type="entry name" value="Farnesyl Diphosphate Synthase"/>
    <property type="match status" value="1"/>
</dbReference>
<dbReference type="AlphaFoldDB" id="A0A6P5H0N7"/>
<comment type="cofactor">
    <cofactor evidence="1">
        <name>Mg(2+)</name>
        <dbReference type="ChEBI" id="CHEBI:18420"/>
    </cofactor>
</comment>
<dbReference type="RefSeq" id="XP_020111478.1">
    <property type="nucleotide sequence ID" value="XM_020255889.1"/>
</dbReference>
<reference evidence="4" key="1">
    <citation type="journal article" date="2015" name="Nat. Genet.">
        <title>The pineapple genome and the evolution of CAM photosynthesis.</title>
        <authorList>
            <person name="Ming R."/>
            <person name="VanBuren R."/>
            <person name="Wai C.M."/>
            <person name="Tang H."/>
            <person name="Schatz M.C."/>
            <person name="Bowers J.E."/>
            <person name="Lyons E."/>
            <person name="Wang M.L."/>
            <person name="Chen J."/>
            <person name="Biggers E."/>
            <person name="Zhang J."/>
            <person name="Huang L."/>
            <person name="Zhang L."/>
            <person name="Miao W."/>
            <person name="Zhang J."/>
            <person name="Ye Z."/>
            <person name="Miao C."/>
            <person name="Lin Z."/>
            <person name="Wang H."/>
            <person name="Zhou H."/>
            <person name="Yim W.C."/>
            <person name="Priest H.D."/>
            <person name="Zheng C."/>
            <person name="Woodhouse M."/>
            <person name="Edger P.P."/>
            <person name="Guyot R."/>
            <person name="Guo H.B."/>
            <person name="Guo H."/>
            <person name="Zheng G."/>
            <person name="Singh R."/>
            <person name="Sharma A."/>
            <person name="Min X."/>
            <person name="Zheng Y."/>
            <person name="Lee H."/>
            <person name="Gurtowski J."/>
            <person name="Sedlazeck F.J."/>
            <person name="Harkess A."/>
            <person name="McKain M.R."/>
            <person name="Liao Z."/>
            <person name="Fang J."/>
            <person name="Liu J."/>
            <person name="Zhang X."/>
            <person name="Zhang Q."/>
            <person name="Hu W."/>
            <person name="Qin Y."/>
            <person name="Wang K."/>
            <person name="Chen L.Y."/>
            <person name="Shirley N."/>
            <person name="Lin Y.R."/>
            <person name="Liu L.Y."/>
            <person name="Hernandez A.G."/>
            <person name="Wright C.L."/>
            <person name="Bulone V."/>
            <person name="Tuskan G.A."/>
            <person name="Heath K."/>
            <person name="Zee F."/>
            <person name="Moore P.H."/>
            <person name="Sunkar R."/>
            <person name="Leebens-Mack J.H."/>
            <person name="Mockler T."/>
            <person name="Bennetzen J.L."/>
            <person name="Freeling M."/>
            <person name="Sankoff D."/>
            <person name="Paterson A.H."/>
            <person name="Zhu X."/>
            <person name="Yang X."/>
            <person name="Smith J.A."/>
            <person name="Cushman J.C."/>
            <person name="Paull R.E."/>
            <person name="Yu Q."/>
        </authorList>
    </citation>
    <scope>NUCLEOTIDE SEQUENCE [LARGE SCALE GENOMIC DNA]</scope>
    <source>
        <strain evidence="4">cv. F153</strain>
    </source>
</reference>
<keyword evidence="2" id="KW-0479">Metal-binding</keyword>
<proteinExistence type="predicted"/>
<dbReference type="PANTHER" id="PTHR31739">
    <property type="entry name" value="ENT-COPALYL DIPHOSPHATE SYNTHASE, CHLOROPLASTIC"/>
    <property type="match status" value="1"/>
</dbReference>
<keyword evidence="4" id="KW-1185">Reference proteome</keyword>
<dbReference type="Proteomes" id="UP000515123">
    <property type="component" value="Linkage group 21"/>
</dbReference>
<keyword evidence="3" id="KW-0460">Magnesium</keyword>
<evidence type="ECO:0000256" key="1">
    <source>
        <dbReference type="ARBA" id="ARBA00001946"/>
    </source>
</evidence>
<dbReference type="GO" id="GO:0010333">
    <property type="term" value="F:terpene synthase activity"/>
    <property type="evidence" value="ECO:0007669"/>
    <property type="project" value="InterPro"/>
</dbReference>
<evidence type="ECO:0000256" key="2">
    <source>
        <dbReference type="ARBA" id="ARBA00022723"/>
    </source>
</evidence>
<dbReference type="CDD" id="cd00868">
    <property type="entry name" value="Terpene_cyclase_C1"/>
    <property type="match status" value="1"/>
</dbReference>
<name>A0A6P5H0N7_ANACO</name>
<evidence type="ECO:0000313" key="4">
    <source>
        <dbReference type="Proteomes" id="UP000515123"/>
    </source>
</evidence>
<gene>
    <name evidence="5" type="primary">LOC109726352</name>
</gene>
<dbReference type="GeneID" id="109726352"/>
<dbReference type="PANTHER" id="PTHR31739:SF4">
    <property type="entry name" value="ENT-COPALYL DIPHOSPHATE SYNTHASE, CHLOROPLASTIC"/>
    <property type="match status" value="1"/>
</dbReference>
<evidence type="ECO:0000313" key="5">
    <source>
        <dbReference type="RefSeq" id="XP_020111478.1"/>
    </source>
</evidence>
<dbReference type="InterPro" id="IPR008949">
    <property type="entry name" value="Isoprenoid_synthase_dom_sf"/>
</dbReference>
<dbReference type="GO" id="GO:0000287">
    <property type="term" value="F:magnesium ion binding"/>
    <property type="evidence" value="ECO:0007669"/>
    <property type="project" value="TreeGrafter"/>
</dbReference>
<sequence length="271" mass="29648">MAMLPLSCTTIVEVLERAKDDENGGFFSLSIDSPKDITSLINLYKCSQVAFPHELETMQGVELFAKSQLQKALLVGNPTVLSANNLEIEWKEYTAAISKWRIDRGRVPPLDEYLATACVSIGAPVVSWTSAFFLGCGDPPISDAALRHIGKDSRLTLLAGRVARLTNDVVTADREAKNGELASAVSCYRREGCTEEQALQAVQEMIGAACRELEWELFRSAGVAPARYARAVANYARAASLLYKRADGFPAGNDTAYEEMVRDFLYGPLNV</sequence>
<organism evidence="4 5">
    <name type="scientific">Ananas comosus</name>
    <name type="common">Pineapple</name>
    <name type="synonym">Ananas ananas</name>
    <dbReference type="NCBI Taxonomy" id="4615"/>
    <lineage>
        <taxon>Eukaryota</taxon>
        <taxon>Viridiplantae</taxon>
        <taxon>Streptophyta</taxon>
        <taxon>Embryophyta</taxon>
        <taxon>Tracheophyta</taxon>
        <taxon>Spermatophyta</taxon>
        <taxon>Magnoliopsida</taxon>
        <taxon>Liliopsida</taxon>
        <taxon>Poales</taxon>
        <taxon>Bromeliaceae</taxon>
        <taxon>Bromelioideae</taxon>
        <taxon>Ananas</taxon>
    </lineage>
</organism>
<dbReference type="OrthoDB" id="1877784at2759"/>